<dbReference type="InterPro" id="IPR011528">
    <property type="entry name" value="NERD"/>
</dbReference>
<evidence type="ECO:0000313" key="3">
    <source>
        <dbReference type="Proteomes" id="UP000018198"/>
    </source>
</evidence>
<dbReference type="Proteomes" id="UP000018198">
    <property type="component" value="Unassembled WGS sequence"/>
</dbReference>
<evidence type="ECO:0000313" key="2">
    <source>
        <dbReference type="EMBL" id="CCQ62388.1"/>
    </source>
</evidence>
<protein>
    <recommendedName>
        <fullName evidence="1">NERD domain-containing protein</fullName>
    </recommendedName>
</protein>
<dbReference type="EMBL" id="CAQM01000493">
    <property type="protein sequence ID" value="CCQ62388.1"/>
    <property type="molecule type" value="Genomic_DNA"/>
</dbReference>
<dbReference type="AlphaFoldDB" id="T2J971"/>
<comment type="caution">
    <text evidence="2">The sequence shown here is derived from an EMBL/GenBank/DDBJ whole genome shotgun (WGS) entry which is preliminary data.</text>
</comment>
<evidence type="ECO:0000259" key="1">
    <source>
        <dbReference type="Pfam" id="PF08378"/>
    </source>
</evidence>
<sequence>MFITTGAFNDRGQRGEKIVWEKIKQAFYQRKCLIYWRYPIFPLRGKIRKEADILIVDSELGLVVIEVKSLLIDQIVSIQGHCWTYQNFYTGEGKPYQQAENQLFSLLEYFNQEPSLSNKIPAKVLIALPFITTKQWQTKGFHKLISNPPILFEDHLLSLETTRKIIQQAPGIIVGQKINNYQWNLILNTLSGTPILCKKTIKF</sequence>
<feature type="domain" description="NERD" evidence="1">
    <location>
        <begin position="11"/>
        <end position="113"/>
    </location>
</feature>
<reference evidence="2 3" key="2">
    <citation type="submission" date="2013-09" db="EMBL/GenBank/DDBJ databases">
        <title>Whole genome comparison of six Crocosphaera watsonii strains with differing phenotypes.</title>
        <authorList>
            <person name="Bench S.R."/>
            <person name="Heller P."/>
            <person name="Frank I."/>
            <person name="Arciniega M."/>
            <person name="Shilova I.N."/>
            <person name="Zehr J.P."/>
        </authorList>
    </citation>
    <scope>NUCLEOTIDE SEQUENCE [LARGE SCALE GENOMIC DNA]</scope>
    <source>
        <strain evidence="2 3">WH 0401</strain>
    </source>
</reference>
<reference evidence="2 3" key="1">
    <citation type="submission" date="2013-01" db="EMBL/GenBank/DDBJ databases">
        <authorList>
            <person name="Bench S."/>
        </authorList>
    </citation>
    <scope>NUCLEOTIDE SEQUENCE [LARGE SCALE GENOMIC DNA]</scope>
    <source>
        <strain evidence="2 3">WH 0401</strain>
    </source>
</reference>
<dbReference type="Pfam" id="PF08378">
    <property type="entry name" value="NERD"/>
    <property type="match status" value="1"/>
</dbReference>
<name>T2J971_CROWT</name>
<proteinExistence type="predicted"/>
<organism evidence="2 3">
    <name type="scientific">Crocosphaera watsonii WH 0401</name>
    <dbReference type="NCBI Taxonomy" id="555881"/>
    <lineage>
        <taxon>Bacteria</taxon>
        <taxon>Bacillati</taxon>
        <taxon>Cyanobacteriota</taxon>
        <taxon>Cyanophyceae</taxon>
        <taxon>Oscillatoriophycideae</taxon>
        <taxon>Chroococcales</taxon>
        <taxon>Aphanothecaceae</taxon>
        <taxon>Crocosphaera</taxon>
    </lineage>
</organism>
<accession>T2J971</accession>
<gene>
    <name evidence="2" type="ORF">CWATWH0401_1297</name>
</gene>